<keyword evidence="3" id="KW-1185">Reference proteome</keyword>
<dbReference type="InterPro" id="IPR036291">
    <property type="entry name" value="NAD(P)-bd_dom_sf"/>
</dbReference>
<dbReference type="PRINTS" id="PR00081">
    <property type="entry name" value="GDHRDH"/>
</dbReference>
<organism evidence="2 3">
    <name type="scientific">Lentisphaera profundi</name>
    <dbReference type="NCBI Taxonomy" id="1658616"/>
    <lineage>
        <taxon>Bacteria</taxon>
        <taxon>Pseudomonadati</taxon>
        <taxon>Lentisphaerota</taxon>
        <taxon>Lentisphaeria</taxon>
        <taxon>Lentisphaerales</taxon>
        <taxon>Lentisphaeraceae</taxon>
        <taxon>Lentisphaera</taxon>
    </lineage>
</organism>
<accession>A0ABY7VUB4</accession>
<dbReference type="EC" id="1.1.1.100" evidence="2"/>
<dbReference type="Proteomes" id="UP001214250">
    <property type="component" value="Chromosome 2"/>
</dbReference>
<dbReference type="Gene3D" id="3.40.50.720">
    <property type="entry name" value="NAD(P)-binding Rossmann-like Domain"/>
    <property type="match status" value="1"/>
</dbReference>
<dbReference type="RefSeq" id="WP_274152413.1">
    <property type="nucleotide sequence ID" value="NZ_CP117812.1"/>
</dbReference>
<reference evidence="2 3" key="1">
    <citation type="submission" date="2023-02" db="EMBL/GenBank/DDBJ databases">
        <title>Genome sequence of Lentisphaera profundi SAORIC-696.</title>
        <authorList>
            <person name="Kim e."/>
            <person name="Cho J.-C."/>
            <person name="Choi A."/>
            <person name="Kang I."/>
        </authorList>
    </citation>
    <scope>NUCLEOTIDE SEQUENCE [LARGE SCALE GENOMIC DNA]</scope>
    <source>
        <strain evidence="2 3">SAORIC-696</strain>
    </source>
</reference>
<evidence type="ECO:0000313" key="2">
    <source>
        <dbReference type="EMBL" id="WDE97803.1"/>
    </source>
</evidence>
<dbReference type="InterPro" id="IPR050259">
    <property type="entry name" value="SDR"/>
</dbReference>
<dbReference type="PRINTS" id="PR00080">
    <property type="entry name" value="SDRFAMILY"/>
</dbReference>
<protein>
    <submittedName>
        <fullName evidence="2">3-oxoacyl-ACP reductase FabG</fullName>
        <ecNumber evidence="2">1.1.1.100</ecNumber>
    </submittedName>
</protein>
<dbReference type="PANTHER" id="PTHR42879">
    <property type="entry name" value="3-OXOACYL-(ACYL-CARRIER-PROTEIN) REDUCTASE"/>
    <property type="match status" value="1"/>
</dbReference>
<gene>
    <name evidence="2" type="primary">fabG</name>
    <name evidence="2" type="ORF">PQO03_18410</name>
</gene>
<dbReference type="EMBL" id="CP117812">
    <property type="protein sequence ID" value="WDE97803.1"/>
    <property type="molecule type" value="Genomic_DNA"/>
</dbReference>
<proteinExistence type="inferred from homology"/>
<evidence type="ECO:0000313" key="3">
    <source>
        <dbReference type="Proteomes" id="UP001214250"/>
    </source>
</evidence>
<dbReference type="Pfam" id="PF13561">
    <property type="entry name" value="adh_short_C2"/>
    <property type="match status" value="1"/>
</dbReference>
<sequence length="243" mass="26572">MQFNDQNIIVTGGTRGIGKAIAKNFLELGATVLVTYSGNKAAALEFIAENDEYKDRIFIDCFNVADASACEDFFTRLPFEKVHVLVNNAGIRKDNIVAMMPNEDWQQVLDINLTGTFNMCKAAVMKMSRQRYGRIINITSPCSHFGFAGQANYAASKAGQIGLSRSLSKEVAKRKITVNCVSPGFIGTDLISDLPEKLVDEYKQQIPMKRFGTVNEVANCVSFLASEQASYVTGTVLEVSGGL</sequence>
<comment type="similarity">
    <text evidence="1">Belongs to the short-chain dehydrogenases/reductases (SDR) family.</text>
</comment>
<dbReference type="NCBIfam" id="NF009466">
    <property type="entry name" value="PRK12826.1-2"/>
    <property type="match status" value="1"/>
</dbReference>
<dbReference type="SUPFAM" id="SSF51735">
    <property type="entry name" value="NAD(P)-binding Rossmann-fold domains"/>
    <property type="match status" value="1"/>
</dbReference>
<dbReference type="PANTHER" id="PTHR42879:SF2">
    <property type="entry name" value="3-OXOACYL-[ACYL-CARRIER-PROTEIN] REDUCTASE FABG"/>
    <property type="match status" value="1"/>
</dbReference>
<dbReference type="InterPro" id="IPR002347">
    <property type="entry name" value="SDR_fam"/>
</dbReference>
<dbReference type="GO" id="GO:0004316">
    <property type="term" value="F:3-oxoacyl-[acyl-carrier-protein] reductase (NADPH) activity"/>
    <property type="evidence" value="ECO:0007669"/>
    <property type="project" value="UniProtKB-EC"/>
</dbReference>
<name>A0ABY7VUB4_9BACT</name>
<keyword evidence="2" id="KW-0560">Oxidoreductase</keyword>
<evidence type="ECO:0000256" key="1">
    <source>
        <dbReference type="ARBA" id="ARBA00006484"/>
    </source>
</evidence>